<organism evidence="6 7">
    <name type="scientific">Komagataeibacter xylinus</name>
    <name type="common">Gluconacetobacter xylinus</name>
    <dbReference type="NCBI Taxonomy" id="28448"/>
    <lineage>
        <taxon>Bacteria</taxon>
        <taxon>Pseudomonadati</taxon>
        <taxon>Pseudomonadota</taxon>
        <taxon>Alphaproteobacteria</taxon>
        <taxon>Acetobacterales</taxon>
        <taxon>Acetobacteraceae</taxon>
        <taxon>Komagataeibacter</taxon>
    </lineage>
</organism>
<dbReference type="InterPro" id="IPR039552">
    <property type="entry name" value="IS66_C"/>
</dbReference>
<evidence type="ECO:0000259" key="5">
    <source>
        <dbReference type="Pfam" id="PF13817"/>
    </source>
</evidence>
<feature type="domain" description="Transposase IS66 zinc-finger binding" evidence="3">
    <location>
        <begin position="141"/>
        <end position="184"/>
    </location>
</feature>
<feature type="region of interest" description="Disordered" evidence="1">
    <location>
        <begin position="97"/>
        <end position="121"/>
    </location>
</feature>
<feature type="compositionally biased region" description="Basic and acidic residues" evidence="1">
    <location>
        <begin position="98"/>
        <end position="113"/>
    </location>
</feature>
<proteinExistence type="predicted"/>
<evidence type="ECO:0000259" key="4">
    <source>
        <dbReference type="Pfam" id="PF13007"/>
    </source>
</evidence>
<feature type="domain" description="Transposase TnpC homeodomain" evidence="4">
    <location>
        <begin position="58"/>
        <end position="132"/>
    </location>
</feature>
<dbReference type="EMBL" id="NKUC01000103">
    <property type="protein sequence ID" value="PYD55373.1"/>
    <property type="molecule type" value="Genomic_DNA"/>
</dbReference>
<dbReference type="Pfam" id="PF13007">
    <property type="entry name" value="LZ_Tnp_IS66"/>
    <property type="match status" value="1"/>
</dbReference>
<evidence type="ECO:0000259" key="3">
    <source>
        <dbReference type="Pfam" id="PF13005"/>
    </source>
</evidence>
<dbReference type="Pfam" id="PF03050">
    <property type="entry name" value="DDE_Tnp_IS66"/>
    <property type="match status" value="1"/>
</dbReference>
<dbReference type="PANTHER" id="PTHR33678">
    <property type="entry name" value="BLL1576 PROTEIN"/>
    <property type="match status" value="1"/>
</dbReference>
<dbReference type="STRING" id="1220579.GCA_001571345_03385"/>
<evidence type="ECO:0000256" key="1">
    <source>
        <dbReference type="SAM" id="MobiDB-lite"/>
    </source>
</evidence>
<reference evidence="6 7" key="1">
    <citation type="submission" date="2017-07" db="EMBL/GenBank/DDBJ databases">
        <title>A draft genome sequence of Komagataeibacter xylinus LMG 1515.</title>
        <authorList>
            <person name="Skraban J."/>
            <person name="Cleenwerck I."/>
            <person name="Vandamme P."/>
            <person name="Trcek J."/>
        </authorList>
    </citation>
    <scope>NUCLEOTIDE SEQUENCE [LARGE SCALE GENOMIC DNA]</scope>
    <source>
        <strain evidence="6 7">LMG 1515</strain>
    </source>
</reference>
<accession>A0A318PPH9</accession>
<dbReference type="RefSeq" id="WP_082770965.1">
    <property type="nucleotide sequence ID" value="NZ_CBCRXN010000122.1"/>
</dbReference>
<feature type="domain" description="Transposase IS66 central" evidence="2">
    <location>
        <begin position="198"/>
        <end position="489"/>
    </location>
</feature>
<dbReference type="AlphaFoldDB" id="A0A318PPH9"/>
<dbReference type="OrthoDB" id="9800877at2"/>
<dbReference type="InterPro" id="IPR052344">
    <property type="entry name" value="Transposase-related"/>
</dbReference>
<keyword evidence="7" id="KW-1185">Reference proteome</keyword>
<dbReference type="Pfam" id="PF13817">
    <property type="entry name" value="DDE_Tnp_IS66_C"/>
    <property type="match status" value="1"/>
</dbReference>
<dbReference type="NCBIfam" id="NF033517">
    <property type="entry name" value="transpos_IS66"/>
    <property type="match status" value="1"/>
</dbReference>
<protein>
    <recommendedName>
        <fullName evidence="8">IS66 family transposase</fullName>
    </recommendedName>
</protein>
<sequence>MSSTPPHEMEKLAALRAELAAARHALSAAEQKLAVAEDRLAHAEDRCAALQLQIERAREQLALMRRQQYGQKSERHQKEMDQLELVLDDLEETLGEASAERATREREKGEVPRPRRKATRRPLPEHLPREVIELAPVVVCDCGRCDPERLVHIGEDVTEVLEKITAPLKVLRYVRPRLACRSCEKIFQAPAPDLPIEKGRASAGLIASVIVAKYWDGLPLHRQSSILARDGVEIDRSTLADWIGHGAWWLEPLRDRIQAYVMSRDVLWTDDTPIRVLAPGHGKTKEARIWCYGHDPATWGSDEPPAMLYCYSADRKGERPRTHLEQYAGWLHSDAYAGYEKLFGVKEGKSSPIRPVACMAHARRYFFNAYTTQPAPLAEEAVARIGLLYDIEREIRGLAPDQRLAVRQARAVPVLKDFHAWAIAQKARVSGKYGLGKAFNYALKRWDRLCAYTLDGRLSIDNNFSERCLRNIAVTRKNFLFLGSDRGGERAAIFYTLLTIATLNGLNPERWLADVLDRLARGHPMHQIDELLPWNWSLQAKQQAT</sequence>
<dbReference type="Proteomes" id="UP000248257">
    <property type="component" value="Unassembled WGS sequence"/>
</dbReference>
<comment type="caution">
    <text evidence="6">The sequence shown here is derived from an EMBL/GenBank/DDBJ whole genome shotgun (WGS) entry which is preliminary data.</text>
</comment>
<dbReference type="InterPro" id="IPR024474">
    <property type="entry name" value="Znf_dom_IS66"/>
</dbReference>
<feature type="domain" description="Transposase IS66 C-terminal" evidence="5">
    <location>
        <begin position="501"/>
        <end position="534"/>
    </location>
</feature>
<dbReference type="InterPro" id="IPR004291">
    <property type="entry name" value="Transposase_IS66_central"/>
</dbReference>
<dbReference type="InterPro" id="IPR024463">
    <property type="entry name" value="Transposase_TnpC_homeodom"/>
</dbReference>
<evidence type="ECO:0000313" key="6">
    <source>
        <dbReference type="EMBL" id="PYD55373.1"/>
    </source>
</evidence>
<evidence type="ECO:0000259" key="2">
    <source>
        <dbReference type="Pfam" id="PF03050"/>
    </source>
</evidence>
<evidence type="ECO:0008006" key="8">
    <source>
        <dbReference type="Google" id="ProtNLM"/>
    </source>
</evidence>
<dbReference type="Pfam" id="PF13005">
    <property type="entry name" value="zf-IS66"/>
    <property type="match status" value="1"/>
</dbReference>
<evidence type="ECO:0000313" key="7">
    <source>
        <dbReference type="Proteomes" id="UP000248257"/>
    </source>
</evidence>
<dbReference type="PANTHER" id="PTHR33678:SF1">
    <property type="entry name" value="BLL1576 PROTEIN"/>
    <property type="match status" value="1"/>
</dbReference>
<gene>
    <name evidence="6" type="ORF">CFR75_16980</name>
</gene>
<name>A0A318PPH9_KOMXY</name>